<dbReference type="STRING" id="112903.SAMN04490178_114104"/>
<dbReference type="GO" id="GO:0004177">
    <property type="term" value="F:aminopeptidase activity"/>
    <property type="evidence" value="ECO:0007669"/>
    <property type="project" value="UniProtKB-KW"/>
</dbReference>
<dbReference type="SUPFAM" id="SSF56266">
    <property type="entry name" value="DmpA/ArgJ-like"/>
    <property type="match status" value="1"/>
</dbReference>
<sequence>MKQIEIAAFDGIEIGHAQSETGITGCTVILCRDGAVGGVDVRGGAPGTRETDLLNPLNLIEKIHAVVLAGGSAFGLAASTGVMEYLETQGIGFDVGVARVPIVCSAVLFDLAVGDSKIRPDRDMGLQACLNACEYPAEGSVGAGLGATVGKAFGPRFAMKGGLGIYCLQAGSLKVGAIVAVNCFGDVIDPLQGNNIIAGAYDRKQGFFLNTEQTMMASATNINPFISNTTIGTVITNAKLTKAQANKVSAMAHNGYARTLRPSHTLFDGDTIFTMATGEEKSDVSTVGMLAAIAVEKAIIQGVTKAQSIDGYISYRDIRNIVDQNAK</sequence>
<keyword evidence="2" id="KW-0378">Hydrolase</keyword>
<dbReference type="OrthoDB" id="9808347at2"/>
<dbReference type="InterPro" id="IPR005321">
    <property type="entry name" value="Peptidase_S58_DmpA"/>
</dbReference>
<dbReference type="Pfam" id="PF03576">
    <property type="entry name" value="Peptidase_S58"/>
    <property type="match status" value="1"/>
</dbReference>
<dbReference type="Proteomes" id="UP000198847">
    <property type="component" value="Unassembled WGS sequence"/>
</dbReference>
<dbReference type="Gene3D" id="3.60.70.12">
    <property type="entry name" value="L-amino peptidase D-ALA esterase/amidase"/>
    <property type="match status" value="1"/>
</dbReference>
<reference evidence="2 3" key="1">
    <citation type="submission" date="2016-10" db="EMBL/GenBank/DDBJ databases">
        <authorList>
            <person name="de Groot N.N."/>
        </authorList>
    </citation>
    <scope>NUCLEOTIDE SEQUENCE [LARGE SCALE GENOMIC DNA]</scope>
    <source>
        <strain evidence="2 3">DSM 13305</strain>
    </source>
</reference>
<keyword evidence="2" id="KW-0645">Protease</keyword>
<gene>
    <name evidence="2" type="ORF">SAMN04490178_114104</name>
</gene>
<evidence type="ECO:0000256" key="1">
    <source>
        <dbReference type="ARBA" id="ARBA00007068"/>
    </source>
</evidence>
<keyword evidence="2" id="KW-0031">Aminopeptidase</keyword>
<dbReference type="RefSeq" id="WP_091747814.1">
    <property type="nucleotide sequence ID" value="NZ_FODY01000014.1"/>
</dbReference>
<evidence type="ECO:0000313" key="2">
    <source>
        <dbReference type="EMBL" id="SEP23636.1"/>
    </source>
</evidence>
<name>A0A1H8W7K0_9FIRM</name>
<dbReference type="InterPro" id="IPR016117">
    <property type="entry name" value="ArgJ-like_dom_sf"/>
</dbReference>
<dbReference type="EMBL" id="FODY01000014">
    <property type="protein sequence ID" value="SEP23636.1"/>
    <property type="molecule type" value="Genomic_DNA"/>
</dbReference>
<keyword evidence="3" id="KW-1185">Reference proteome</keyword>
<evidence type="ECO:0000313" key="3">
    <source>
        <dbReference type="Proteomes" id="UP000198847"/>
    </source>
</evidence>
<dbReference type="PANTHER" id="PTHR36512">
    <property type="entry name" value="D-AMINOPEPTIDASE"/>
    <property type="match status" value="1"/>
</dbReference>
<proteinExistence type="inferred from homology"/>
<dbReference type="CDD" id="cd02252">
    <property type="entry name" value="nylC_like"/>
    <property type="match status" value="1"/>
</dbReference>
<accession>A0A1H8W7K0</accession>
<dbReference type="AlphaFoldDB" id="A0A1H8W7K0"/>
<protein>
    <submittedName>
        <fullName evidence="2">L-aminopeptidase/D-esterase</fullName>
    </submittedName>
</protein>
<organism evidence="2 3">
    <name type="scientific">Propionispora vibrioides</name>
    <dbReference type="NCBI Taxonomy" id="112903"/>
    <lineage>
        <taxon>Bacteria</taxon>
        <taxon>Bacillati</taxon>
        <taxon>Bacillota</taxon>
        <taxon>Negativicutes</taxon>
        <taxon>Selenomonadales</taxon>
        <taxon>Sporomusaceae</taxon>
        <taxon>Propionispora</taxon>
    </lineage>
</organism>
<comment type="similarity">
    <text evidence="1">Belongs to the peptidase S58 family.</text>
</comment>
<dbReference type="PANTHER" id="PTHR36512:SF3">
    <property type="entry name" value="BLR5678 PROTEIN"/>
    <property type="match status" value="1"/>
</dbReference>